<dbReference type="AlphaFoldDB" id="G2YIV7"/>
<organism evidence="1 2">
    <name type="scientific">Botryotinia fuckeliana (strain T4)</name>
    <name type="common">Noble rot fungus</name>
    <name type="synonym">Botrytis cinerea</name>
    <dbReference type="NCBI Taxonomy" id="999810"/>
    <lineage>
        <taxon>Eukaryota</taxon>
        <taxon>Fungi</taxon>
        <taxon>Dikarya</taxon>
        <taxon>Ascomycota</taxon>
        <taxon>Pezizomycotina</taxon>
        <taxon>Leotiomycetes</taxon>
        <taxon>Helotiales</taxon>
        <taxon>Sclerotiniaceae</taxon>
        <taxon>Botrytis</taxon>
    </lineage>
</organism>
<name>G2YIV7_BOTF4</name>
<dbReference type="HOGENOM" id="CLU_3299280_0_0_1"/>
<evidence type="ECO:0000313" key="2">
    <source>
        <dbReference type="Proteomes" id="UP000008177"/>
    </source>
</evidence>
<dbReference type="EMBL" id="FQ790337">
    <property type="protein sequence ID" value="CCD51644.1"/>
    <property type="molecule type" value="Genomic_DNA"/>
</dbReference>
<protein>
    <submittedName>
        <fullName evidence="1">Uncharacterized protein</fullName>
    </submittedName>
</protein>
<dbReference type="Proteomes" id="UP000008177">
    <property type="component" value="Unplaced contigs"/>
</dbReference>
<proteinExistence type="predicted"/>
<gene>
    <name evidence="1" type="ORF">BofuT4_uP019500.1</name>
</gene>
<accession>G2YIV7</accession>
<reference evidence="2" key="1">
    <citation type="journal article" date="2011" name="PLoS Genet.">
        <title>Genomic analysis of the necrotrophic fungal pathogens Sclerotinia sclerotiorum and Botrytis cinerea.</title>
        <authorList>
            <person name="Amselem J."/>
            <person name="Cuomo C.A."/>
            <person name="van Kan J.A."/>
            <person name="Viaud M."/>
            <person name="Benito E.P."/>
            <person name="Couloux A."/>
            <person name="Coutinho P.M."/>
            <person name="de Vries R.P."/>
            <person name="Dyer P.S."/>
            <person name="Fillinger S."/>
            <person name="Fournier E."/>
            <person name="Gout L."/>
            <person name="Hahn M."/>
            <person name="Kohn L."/>
            <person name="Lapalu N."/>
            <person name="Plummer K.M."/>
            <person name="Pradier J.M."/>
            <person name="Quevillon E."/>
            <person name="Sharon A."/>
            <person name="Simon A."/>
            <person name="ten Have A."/>
            <person name="Tudzynski B."/>
            <person name="Tudzynski P."/>
            <person name="Wincker P."/>
            <person name="Andrew M."/>
            <person name="Anthouard V."/>
            <person name="Beever R.E."/>
            <person name="Beffa R."/>
            <person name="Benoit I."/>
            <person name="Bouzid O."/>
            <person name="Brault B."/>
            <person name="Chen Z."/>
            <person name="Choquer M."/>
            <person name="Collemare J."/>
            <person name="Cotton P."/>
            <person name="Danchin E.G."/>
            <person name="Da Silva C."/>
            <person name="Gautier A."/>
            <person name="Giraud C."/>
            <person name="Giraud T."/>
            <person name="Gonzalez C."/>
            <person name="Grossetete S."/>
            <person name="Guldener U."/>
            <person name="Henrissat B."/>
            <person name="Howlett B.J."/>
            <person name="Kodira C."/>
            <person name="Kretschmer M."/>
            <person name="Lappartient A."/>
            <person name="Leroch M."/>
            <person name="Levis C."/>
            <person name="Mauceli E."/>
            <person name="Neuveglise C."/>
            <person name="Oeser B."/>
            <person name="Pearson M."/>
            <person name="Poulain J."/>
            <person name="Poussereau N."/>
            <person name="Quesneville H."/>
            <person name="Rascle C."/>
            <person name="Schumacher J."/>
            <person name="Segurens B."/>
            <person name="Sexton A."/>
            <person name="Silva E."/>
            <person name="Sirven C."/>
            <person name="Soanes D.M."/>
            <person name="Talbot N.J."/>
            <person name="Templeton M."/>
            <person name="Yandava C."/>
            <person name="Yarden O."/>
            <person name="Zeng Q."/>
            <person name="Rollins J.A."/>
            <person name="Lebrun M.H."/>
            <person name="Dickman M."/>
        </authorList>
    </citation>
    <scope>NUCLEOTIDE SEQUENCE [LARGE SCALE GENOMIC DNA]</scope>
    <source>
        <strain evidence="2">T4</strain>
    </source>
</reference>
<sequence>MRWHFFFFFWNFKSKRTHQVARKARNTYQSVTGSHCGYDV</sequence>
<evidence type="ECO:0000313" key="1">
    <source>
        <dbReference type="EMBL" id="CCD51644.1"/>
    </source>
</evidence>
<dbReference type="InParanoid" id="G2YIV7"/>